<dbReference type="Gene3D" id="3.40.50.1360">
    <property type="match status" value="1"/>
</dbReference>
<evidence type="ECO:0000259" key="6">
    <source>
        <dbReference type="Pfam" id="PF21715"/>
    </source>
</evidence>
<dbReference type="SUPFAM" id="SSF100950">
    <property type="entry name" value="NagB/RpiA/CoA transferase-like"/>
    <property type="match status" value="1"/>
</dbReference>
<keyword evidence="8" id="KW-1185">Reference proteome</keyword>
<dbReference type="OrthoDB" id="9793820at2"/>
<dbReference type="InterPro" id="IPR037171">
    <property type="entry name" value="NagB/RpiA_transferase-like"/>
</dbReference>
<gene>
    <name evidence="7" type="ORF">SYNTR_1764</name>
</gene>
<dbReference type="EMBL" id="CP046457">
    <property type="protein sequence ID" value="QGU00358.1"/>
    <property type="molecule type" value="Genomic_DNA"/>
</dbReference>
<dbReference type="SUPFAM" id="SSF46785">
    <property type="entry name" value="Winged helix' DNA-binding domain"/>
    <property type="match status" value="1"/>
</dbReference>
<dbReference type="AlphaFoldDB" id="A0A6I6DMW6"/>
<dbReference type="InterPro" id="IPR007324">
    <property type="entry name" value="Sugar-bd_dom_put"/>
</dbReference>
<evidence type="ECO:0000313" key="8">
    <source>
        <dbReference type="Proteomes" id="UP000426444"/>
    </source>
</evidence>
<feature type="domain" description="CggR N-terminal DNA binding" evidence="6">
    <location>
        <begin position="19"/>
        <end position="87"/>
    </location>
</feature>
<dbReference type="Gene3D" id="1.10.10.10">
    <property type="entry name" value="Winged helix-like DNA-binding domain superfamily/Winged helix DNA-binding domain"/>
    <property type="match status" value="1"/>
</dbReference>
<dbReference type="PANTHER" id="PTHR34294:SF5">
    <property type="entry name" value="CENTRAL GLYCOLYTIC GENES REGULATOR"/>
    <property type="match status" value="1"/>
</dbReference>
<evidence type="ECO:0000256" key="2">
    <source>
        <dbReference type="ARBA" id="ARBA00023015"/>
    </source>
</evidence>
<accession>A0A6I6DMW6</accession>
<dbReference type="InterPro" id="IPR036388">
    <property type="entry name" value="WH-like_DNA-bd_sf"/>
</dbReference>
<comment type="similarity">
    <text evidence="1">Belongs to the SorC transcriptional regulatory family.</text>
</comment>
<organism evidence="7 8">
    <name type="scientific">Candidatus Syntrophocurvum alkaliphilum</name>
    <dbReference type="NCBI Taxonomy" id="2293317"/>
    <lineage>
        <taxon>Bacteria</taxon>
        <taxon>Bacillati</taxon>
        <taxon>Bacillota</taxon>
        <taxon>Clostridia</taxon>
        <taxon>Eubacteriales</taxon>
        <taxon>Syntrophomonadaceae</taxon>
        <taxon>Candidatus Syntrophocurvum</taxon>
    </lineage>
</organism>
<sequence>MERLFTIVERCAPELLDALKNRYQILKQVFDYQPIGRRQIAKNLGYSERLVRSELDRLKERGILYSTPSGINLTVLGEGILNEMNELVPYLFSTGILEQKFKEIFNLKEAIIVPGDSMSDPFTKKDIGRAAARFLQKAIFPGCTVAVTGGTTLAEMAEAVDSSIDGTGAMIVPARGGLGEDMEQQASVIAAKIAKTIGAQYKLLHIPDYLEENTAEILKKDANISKLIKNIKFSNILIHGIGPAIDMAKRRGLSELEINFLKKQKALAESLRYYYDKVGNIVYELPGIGLEKKDLENVETIVAVAGGSNKTDAIEAVLNSKQLNVLITDEGAAKKILERMN</sequence>
<dbReference type="Proteomes" id="UP000426444">
    <property type="component" value="Chromosome"/>
</dbReference>
<evidence type="ECO:0000313" key="7">
    <source>
        <dbReference type="EMBL" id="QGU00358.1"/>
    </source>
</evidence>
<dbReference type="InterPro" id="IPR048715">
    <property type="entry name" value="CggR_N"/>
</dbReference>
<dbReference type="GO" id="GO:0030246">
    <property type="term" value="F:carbohydrate binding"/>
    <property type="evidence" value="ECO:0007669"/>
    <property type="project" value="InterPro"/>
</dbReference>
<dbReference type="KEGG" id="salq:SYNTR_1764"/>
<protein>
    <submittedName>
        <fullName evidence="7">Uncharacterized protein</fullName>
    </submittedName>
</protein>
<dbReference type="InterPro" id="IPR051054">
    <property type="entry name" value="SorC_transcr_regulators"/>
</dbReference>
<reference evidence="8" key="1">
    <citation type="journal article" date="2019" name="Microbiology">
        <title>Complete Genome Sequence of an Uncultured Bacterium of the Candidate Phylum Bipolaricaulota.</title>
        <authorList>
            <person name="Kadnikov V.V."/>
            <person name="Mardanov A.V."/>
            <person name="Beletsky A.V."/>
            <person name="Frank Y.A."/>
            <person name="Karnachuk O.V."/>
            <person name="Ravin N.V."/>
        </authorList>
    </citation>
    <scope>NUCLEOTIDE SEQUENCE [LARGE SCALE GENOMIC DNA]</scope>
</reference>
<keyword evidence="3" id="KW-0238">DNA-binding</keyword>
<keyword evidence="4" id="KW-0804">Transcription</keyword>
<dbReference type="Pfam" id="PF04198">
    <property type="entry name" value="Sugar-bind"/>
    <property type="match status" value="1"/>
</dbReference>
<evidence type="ECO:0000259" key="5">
    <source>
        <dbReference type="Pfam" id="PF04198"/>
    </source>
</evidence>
<feature type="domain" description="Sugar-binding" evidence="5">
    <location>
        <begin position="97"/>
        <end position="338"/>
    </location>
</feature>
<name>A0A6I6DMW6_9FIRM</name>
<evidence type="ECO:0000256" key="3">
    <source>
        <dbReference type="ARBA" id="ARBA00023125"/>
    </source>
</evidence>
<proteinExistence type="inferred from homology"/>
<dbReference type="Pfam" id="PF21715">
    <property type="entry name" value="CggR_N"/>
    <property type="match status" value="1"/>
</dbReference>
<dbReference type="InterPro" id="IPR036390">
    <property type="entry name" value="WH_DNA-bd_sf"/>
</dbReference>
<dbReference type="GO" id="GO:0003677">
    <property type="term" value="F:DNA binding"/>
    <property type="evidence" value="ECO:0007669"/>
    <property type="project" value="UniProtKB-KW"/>
</dbReference>
<evidence type="ECO:0000256" key="4">
    <source>
        <dbReference type="ARBA" id="ARBA00023163"/>
    </source>
</evidence>
<keyword evidence="2" id="KW-0805">Transcription regulation</keyword>
<dbReference type="RefSeq" id="WP_156204152.1">
    <property type="nucleotide sequence ID" value="NZ_CP046457.1"/>
</dbReference>
<dbReference type="PANTHER" id="PTHR34294">
    <property type="entry name" value="TRANSCRIPTIONAL REGULATOR-RELATED"/>
    <property type="match status" value="1"/>
</dbReference>
<evidence type="ECO:0000256" key="1">
    <source>
        <dbReference type="ARBA" id="ARBA00010466"/>
    </source>
</evidence>